<organism evidence="2 3">
    <name type="scientific">Coprococcus ammoniilyticus</name>
    <dbReference type="NCBI Taxonomy" id="2981785"/>
    <lineage>
        <taxon>Bacteria</taxon>
        <taxon>Bacillati</taxon>
        <taxon>Bacillota</taxon>
        <taxon>Clostridia</taxon>
        <taxon>Lachnospirales</taxon>
        <taxon>Lachnospiraceae</taxon>
        <taxon>Coprococcus</taxon>
    </lineage>
</organism>
<reference evidence="2 3" key="1">
    <citation type="submission" date="2024-04" db="EMBL/GenBank/DDBJ databases">
        <title>Human intestinal bacterial collection.</title>
        <authorList>
            <person name="Pauvert C."/>
            <person name="Hitch T.C.A."/>
            <person name="Clavel T."/>
        </authorList>
    </citation>
    <scope>NUCLEOTIDE SEQUENCE [LARGE SCALE GENOMIC DNA]</scope>
    <source>
        <strain evidence="2 3">CLA-AA-H141</strain>
    </source>
</reference>
<name>A0ABV1EFV7_9FIRM</name>
<evidence type="ECO:0000256" key="1">
    <source>
        <dbReference type="SAM" id="MobiDB-lite"/>
    </source>
</evidence>
<sequence>MKQQDSEQASDHDMPEDDKERMPEKYETVSLDDFVKYNIMKENIDFYGKSGFRQASEYGIRYHGLPEGYLVDEQEVEEFDRQLMMCFSVFK</sequence>
<accession>A0ABV1EFV7</accession>
<gene>
    <name evidence="2" type="ORF">AAAT04_05310</name>
</gene>
<feature type="compositionally biased region" description="Basic and acidic residues" evidence="1">
    <location>
        <begin position="9"/>
        <end position="25"/>
    </location>
</feature>
<evidence type="ECO:0000313" key="2">
    <source>
        <dbReference type="EMBL" id="MEQ2453467.1"/>
    </source>
</evidence>
<dbReference type="EMBL" id="JBBNFM010000002">
    <property type="protein sequence ID" value="MEQ2453467.1"/>
    <property type="molecule type" value="Genomic_DNA"/>
</dbReference>
<evidence type="ECO:0008006" key="4">
    <source>
        <dbReference type="Google" id="ProtNLM"/>
    </source>
</evidence>
<feature type="region of interest" description="Disordered" evidence="1">
    <location>
        <begin position="1"/>
        <end position="25"/>
    </location>
</feature>
<proteinExistence type="predicted"/>
<comment type="caution">
    <text evidence="2">The sequence shown here is derived from an EMBL/GenBank/DDBJ whole genome shotgun (WGS) entry which is preliminary data.</text>
</comment>
<keyword evidence="3" id="KW-1185">Reference proteome</keyword>
<evidence type="ECO:0000313" key="3">
    <source>
        <dbReference type="Proteomes" id="UP001482186"/>
    </source>
</evidence>
<dbReference type="RefSeq" id="WP_021943218.1">
    <property type="nucleotide sequence ID" value="NZ_JBBNFM010000002.1"/>
</dbReference>
<dbReference type="Proteomes" id="UP001482186">
    <property type="component" value="Unassembled WGS sequence"/>
</dbReference>
<protein>
    <recommendedName>
        <fullName evidence="4">YARHG domain-containing protein</fullName>
    </recommendedName>
</protein>